<gene>
    <name evidence="10" type="ORF">BRAN1462_LOCUS58079</name>
</gene>
<dbReference type="AlphaFoldDB" id="A0A7S2QEG6"/>
<comment type="cofactor">
    <cofactor evidence="1 8">
        <name>Fe(2+)</name>
        <dbReference type="ChEBI" id="CHEBI:29033"/>
    </cofactor>
</comment>
<protein>
    <recommendedName>
        <fullName evidence="3">phenylalanine 4-monooxygenase</fullName>
        <ecNumber evidence="3">1.14.16.1</ecNumber>
    </recommendedName>
</protein>
<accession>A0A7S2QEG6</accession>
<organism evidence="10">
    <name type="scientific">Zooxanthella nutricula</name>
    <dbReference type="NCBI Taxonomy" id="1333877"/>
    <lineage>
        <taxon>Eukaryota</taxon>
        <taxon>Sar</taxon>
        <taxon>Alveolata</taxon>
        <taxon>Dinophyceae</taxon>
        <taxon>Peridiniales</taxon>
        <taxon>Peridiniales incertae sedis</taxon>
        <taxon>Zooxanthella</taxon>
    </lineage>
</organism>
<name>A0A7S2QEG6_9DINO</name>
<keyword evidence="7" id="KW-0503">Monooxygenase</keyword>
<dbReference type="PANTHER" id="PTHR11473:SF24">
    <property type="entry name" value="PHENYLALANINE-4-HYDROXYLASE"/>
    <property type="match status" value="1"/>
</dbReference>
<evidence type="ECO:0000256" key="7">
    <source>
        <dbReference type="ARBA" id="ARBA00023033"/>
    </source>
</evidence>
<comment type="similarity">
    <text evidence="2">Belongs to the biopterin-dependent aromatic amino acid hydroxylase family.</text>
</comment>
<keyword evidence="6 8" id="KW-0408">Iron</keyword>
<evidence type="ECO:0000256" key="1">
    <source>
        <dbReference type="ARBA" id="ARBA00001954"/>
    </source>
</evidence>
<evidence type="ECO:0000313" key="10">
    <source>
        <dbReference type="EMBL" id="CAD9640257.1"/>
    </source>
</evidence>
<dbReference type="Pfam" id="PF00351">
    <property type="entry name" value="Biopterin_H"/>
    <property type="match status" value="1"/>
</dbReference>
<dbReference type="InterPro" id="IPR036951">
    <property type="entry name" value="ArAA_hydroxylase_sf"/>
</dbReference>
<evidence type="ECO:0000256" key="3">
    <source>
        <dbReference type="ARBA" id="ARBA00011995"/>
    </source>
</evidence>
<evidence type="ECO:0000256" key="6">
    <source>
        <dbReference type="ARBA" id="ARBA00023004"/>
    </source>
</evidence>
<reference evidence="10" key="1">
    <citation type="submission" date="2021-01" db="EMBL/GenBank/DDBJ databases">
        <authorList>
            <person name="Corre E."/>
            <person name="Pelletier E."/>
            <person name="Niang G."/>
            <person name="Scheremetjew M."/>
            <person name="Finn R."/>
            <person name="Kale V."/>
            <person name="Holt S."/>
            <person name="Cochrane G."/>
            <person name="Meng A."/>
            <person name="Brown T."/>
            <person name="Cohen L."/>
        </authorList>
    </citation>
    <scope>NUCLEOTIDE SEQUENCE</scope>
    <source>
        <strain evidence="10">RCC3387</strain>
    </source>
</reference>
<feature type="binding site" evidence="8">
    <location>
        <position position="72"/>
    </location>
    <ligand>
        <name>Fe cation</name>
        <dbReference type="ChEBI" id="CHEBI:24875"/>
    </ligand>
</feature>
<proteinExistence type="inferred from homology"/>
<dbReference type="EC" id="1.14.16.1" evidence="3"/>
<evidence type="ECO:0000259" key="9">
    <source>
        <dbReference type="PROSITE" id="PS51410"/>
    </source>
</evidence>
<evidence type="ECO:0000256" key="2">
    <source>
        <dbReference type="ARBA" id="ARBA00009712"/>
    </source>
</evidence>
<dbReference type="InterPro" id="IPR019774">
    <property type="entry name" value="Aromatic-AA_hydroxylase_C"/>
</dbReference>
<dbReference type="EMBL" id="HBGW01091548">
    <property type="protein sequence ID" value="CAD9640257.1"/>
    <property type="molecule type" value="Transcribed_RNA"/>
</dbReference>
<keyword evidence="5" id="KW-0560">Oxidoreductase</keyword>
<dbReference type="InterPro" id="IPR036329">
    <property type="entry name" value="Aro-AA_hydroxylase_C_sf"/>
</dbReference>
<sequence>MPCTMYIRPHTKYNFTEDPDCVHEMLGHIPHLFIPSWSRLYRAFGRTARRLAERGDDGAMERLILMYFAVVEKGLVRTGPGDAVKAIGASVISGAGELRYAVAHPERHLPLEAEAVMKYGSTDEDGFMDRYFVGESVEGMADFVISWVDQL</sequence>
<dbReference type="GO" id="GO:0005506">
    <property type="term" value="F:iron ion binding"/>
    <property type="evidence" value="ECO:0007669"/>
    <property type="project" value="InterPro"/>
</dbReference>
<dbReference type="SUPFAM" id="SSF56534">
    <property type="entry name" value="Aromatic aminoacid monoxygenases, catalytic and oligomerization domains"/>
    <property type="match status" value="1"/>
</dbReference>
<evidence type="ECO:0000256" key="5">
    <source>
        <dbReference type="ARBA" id="ARBA00023002"/>
    </source>
</evidence>
<keyword evidence="4 8" id="KW-0479">Metal-binding</keyword>
<feature type="binding site" evidence="8">
    <location>
        <position position="28"/>
    </location>
    <ligand>
        <name>Fe cation</name>
        <dbReference type="ChEBI" id="CHEBI:24875"/>
    </ligand>
</feature>
<dbReference type="InterPro" id="IPR001273">
    <property type="entry name" value="ArAA_hydroxylase"/>
</dbReference>
<feature type="domain" description="Biopterin-dependent aromatic amino acid hydroxylase family profile" evidence="9">
    <location>
        <begin position="1"/>
        <end position="151"/>
    </location>
</feature>
<evidence type="ECO:0000256" key="4">
    <source>
        <dbReference type="ARBA" id="ARBA00022723"/>
    </source>
</evidence>
<dbReference type="PROSITE" id="PS51410">
    <property type="entry name" value="BH4_AAA_HYDROXYL_2"/>
    <property type="match status" value="1"/>
</dbReference>
<dbReference type="Gene3D" id="1.10.800.10">
    <property type="entry name" value="Aromatic amino acid hydroxylase"/>
    <property type="match status" value="1"/>
</dbReference>
<feature type="binding site" evidence="8">
    <location>
        <position position="23"/>
    </location>
    <ligand>
        <name>Fe cation</name>
        <dbReference type="ChEBI" id="CHEBI:24875"/>
    </ligand>
</feature>
<evidence type="ECO:0000256" key="8">
    <source>
        <dbReference type="PIRSR" id="PIRSR601273-2"/>
    </source>
</evidence>
<dbReference type="PANTHER" id="PTHR11473">
    <property type="entry name" value="AROMATIC AMINO ACID HYDROXYLASE"/>
    <property type="match status" value="1"/>
</dbReference>
<dbReference type="GO" id="GO:0004505">
    <property type="term" value="F:phenylalanine 4-monooxygenase activity"/>
    <property type="evidence" value="ECO:0007669"/>
    <property type="project" value="UniProtKB-EC"/>
</dbReference>